<dbReference type="RefSeq" id="WP_130501569.1">
    <property type="nucleotide sequence ID" value="NZ_SHMP01000008.1"/>
</dbReference>
<organism evidence="3 4">
    <name type="scientific">Natrinema hispanicum</name>
    <dbReference type="NCBI Taxonomy" id="392421"/>
    <lineage>
        <taxon>Archaea</taxon>
        <taxon>Methanobacteriati</taxon>
        <taxon>Methanobacteriota</taxon>
        <taxon>Stenosarchaea group</taxon>
        <taxon>Halobacteria</taxon>
        <taxon>Halobacteriales</taxon>
        <taxon>Natrialbaceae</taxon>
        <taxon>Natrinema</taxon>
    </lineage>
</organism>
<dbReference type="InterPro" id="IPR058927">
    <property type="entry name" value="OB_2TM"/>
</dbReference>
<dbReference type="EMBL" id="SHMP01000008">
    <property type="protein sequence ID" value="RZV06223.1"/>
    <property type="molecule type" value="Genomic_DNA"/>
</dbReference>
<gene>
    <name evidence="3" type="ORF">BDK88_3766</name>
</gene>
<evidence type="ECO:0000256" key="2">
    <source>
        <dbReference type="SAM" id="Phobius"/>
    </source>
</evidence>
<keyword evidence="2" id="KW-0812">Transmembrane</keyword>
<sequence>MSTREPFGQSGRLLASVALLLALVGLLSWTGTAAIEPLESTYPDEADVTPDRESYIGDRIVLDGAVVETDPLVIATQSNGNGRFTVVRTADTLERSAGPLETGDRVTVFGTLEDASTLDAERTISTALWESLYMVVISFVGGCWVLARLIRGWRIDWDRYALVPRPTAPTNGGKSGVDSGRLQRDGTSADGSSEQHREQRDR</sequence>
<reference evidence="3 4" key="1">
    <citation type="submission" date="2019-02" db="EMBL/GenBank/DDBJ databases">
        <title>Genomic Encyclopedia of Archaeal and Bacterial Type Strains, Phase II (KMG-II): from individual species to whole genera.</title>
        <authorList>
            <person name="Goeker M."/>
        </authorList>
    </citation>
    <scope>NUCLEOTIDE SEQUENCE [LARGE SCALE GENOMIC DNA]</scope>
    <source>
        <strain evidence="3 4">DSM 18328</strain>
    </source>
</reference>
<protein>
    <submittedName>
        <fullName evidence="3">Uncharacterized protein</fullName>
    </submittedName>
</protein>
<evidence type="ECO:0000313" key="3">
    <source>
        <dbReference type="EMBL" id="RZV06223.1"/>
    </source>
</evidence>
<name>A0A482Y3Y7_9EURY</name>
<keyword evidence="2" id="KW-0472">Membrane</keyword>
<comment type="caution">
    <text evidence="3">The sequence shown here is derived from an EMBL/GenBank/DDBJ whole genome shotgun (WGS) entry which is preliminary data.</text>
</comment>
<dbReference type="Pfam" id="PF26045">
    <property type="entry name" value="OB_2TM_halo"/>
    <property type="match status" value="1"/>
</dbReference>
<feature type="region of interest" description="Disordered" evidence="1">
    <location>
        <begin position="165"/>
        <end position="202"/>
    </location>
</feature>
<accession>A0A482Y3Y7</accession>
<keyword evidence="2" id="KW-1133">Transmembrane helix</keyword>
<feature type="transmembrane region" description="Helical" evidence="2">
    <location>
        <begin position="131"/>
        <end position="150"/>
    </location>
</feature>
<proteinExistence type="predicted"/>
<evidence type="ECO:0000256" key="1">
    <source>
        <dbReference type="SAM" id="MobiDB-lite"/>
    </source>
</evidence>
<dbReference type="AlphaFoldDB" id="A0A482Y3Y7"/>
<dbReference type="OrthoDB" id="206389at2157"/>
<evidence type="ECO:0000313" key="4">
    <source>
        <dbReference type="Proteomes" id="UP000291097"/>
    </source>
</evidence>
<dbReference type="Proteomes" id="UP000291097">
    <property type="component" value="Unassembled WGS sequence"/>
</dbReference>
<feature type="compositionally biased region" description="Basic and acidic residues" evidence="1">
    <location>
        <begin position="193"/>
        <end position="202"/>
    </location>
</feature>